<dbReference type="Proteomes" id="UP001150581">
    <property type="component" value="Unassembled WGS sequence"/>
</dbReference>
<comment type="caution">
    <text evidence="1">The sequence shown here is derived from an EMBL/GenBank/DDBJ whole genome shotgun (WGS) entry which is preliminary data.</text>
</comment>
<name>A0ACC1IK14_9FUNG</name>
<organism evidence="1 2">
    <name type="scientific">Kickxella alabastrina</name>
    <dbReference type="NCBI Taxonomy" id="61397"/>
    <lineage>
        <taxon>Eukaryota</taxon>
        <taxon>Fungi</taxon>
        <taxon>Fungi incertae sedis</taxon>
        <taxon>Zoopagomycota</taxon>
        <taxon>Kickxellomycotina</taxon>
        <taxon>Kickxellomycetes</taxon>
        <taxon>Kickxellales</taxon>
        <taxon>Kickxellaceae</taxon>
        <taxon>Kickxella</taxon>
    </lineage>
</organism>
<sequence>MADSRTTTLYALLTAAAAAGAASTVVCWHLNKSKSKSKPKPKPKPTSRQISHGVTELIGNTPLIRINSLSDHTGCEILGKAEFLNPGGSSKDRIALYLIEQAELRGELHPNASNCIFEGTSGSTGISLAMVARAKGYLCHIVMPSDQAVEKSQLLQRYGATVERVPPCSIVDKGHFVNVARQRAAEYAGGAYFVDQFENLLNAQAHYEWTGPEIWAQVRGRMDAFVHGSGTGGTIAGVARYLKEQNPRVRCYLADPQGSGLANKVNHGVMFADSEREGTRRRQQVDTLVEGVGLNRMTRNFARLFSTTTRRSKGGAGSGSGSGSGVADADAVRMARWLVAEDGLFVGSSAAINCVAAVRVAKMLGPGHTVVTVLADGGQRHLTKFWSDEAMTGLGHDVQAPASLDEFLE</sequence>
<dbReference type="EC" id="2.5.1.47" evidence="1"/>
<reference evidence="1" key="1">
    <citation type="submission" date="2022-07" db="EMBL/GenBank/DDBJ databases">
        <title>Phylogenomic reconstructions and comparative analyses of Kickxellomycotina fungi.</title>
        <authorList>
            <person name="Reynolds N.K."/>
            <person name="Stajich J.E."/>
            <person name="Barry K."/>
            <person name="Grigoriev I.V."/>
            <person name="Crous P."/>
            <person name="Smith M.E."/>
        </authorList>
    </citation>
    <scope>NUCLEOTIDE SEQUENCE</scope>
    <source>
        <strain evidence="1">Benny 63K</strain>
    </source>
</reference>
<gene>
    <name evidence="1" type="primary">cys12_2</name>
    <name evidence="1" type="ORF">LPJ66_006440</name>
</gene>
<proteinExistence type="predicted"/>
<accession>A0ACC1IK14</accession>
<evidence type="ECO:0000313" key="2">
    <source>
        <dbReference type="Proteomes" id="UP001150581"/>
    </source>
</evidence>
<dbReference type="EMBL" id="JANBPG010001020">
    <property type="protein sequence ID" value="KAJ1892279.1"/>
    <property type="molecule type" value="Genomic_DNA"/>
</dbReference>
<keyword evidence="1" id="KW-0808">Transferase</keyword>
<evidence type="ECO:0000313" key="1">
    <source>
        <dbReference type="EMBL" id="KAJ1892279.1"/>
    </source>
</evidence>
<protein>
    <submittedName>
        <fullName evidence="1">Cysteine synthase 2</fullName>
        <ecNumber evidence="1">2.5.1.47</ecNumber>
    </submittedName>
</protein>
<keyword evidence="2" id="KW-1185">Reference proteome</keyword>